<protein>
    <submittedName>
        <fullName evidence="6">Virulence-associated 28kDa family protein</fullName>
    </submittedName>
</protein>
<dbReference type="KEGG" id="bok:DM82_872"/>
<evidence type="ECO:0000256" key="4">
    <source>
        <dbReference type="ARBA" id="ARBA00023026"/>
    </source>
</evidence>
<gene>
    <name evidence="6" type="ORF">DM82_872</name>
</gene>
<sequence>MLENTDLDAFIHARREPPKCLGEFAGDKFHISMQREQVPQAFQALTGLLFSECSPIDKWKVTDIERVDHQSRVGLGAQFTLYVKPDGDDSQYGAALLNTVRNFVEHLELELSKHGISPGLHPESDVRPEHWQYVSYRNELRSERNGSEAQSQALSVEPFYRLMTE</sequence>
<proteinExistence type="inferred from homology"/>
<evidence type="ECO:0000256" key="2">
    <source>
        <dbReference type="ARBA" id="ARBA00009168"/>
    </source>
</evidence>
<dbReference type="GO" id="GO:0016829">
    <property type="term" value="F:lyase activity"/>
    <property type="evidence" value="ECO:0007669"/>
    <property type="project" value="UniProtKB-KW"/>
</dbReference>
<dbReference type="Pfam" id="PF03536">
    <property type="entry name" value="VRP3"/>
    <property type="match status" value="1"/>
</dbReference>
<accession>A0AAI8B4E9</accession>
<dbReference type="GO" id="GO:0005576">
    <property type="term" value="C:extracellular region"/>
    <property type="evidence" value="ECO:0007669"/>
    <property type="project" value="UniProtKB-SubCell"/>
</dbReference>
<keyword evidence="4" id="KW-0843">Virulence</keyword>
<keyword evidence="5" id="KW-0456">Lyase</keyword>
<comment type="similarity">
    <text evidence="2">Belongs to the phosphothreonine lyase family.</text>
</comment>
<reference evidence="6 7" key="1">
    <citation type="submission" date="2014-06" db="EMBL/GenBank/DDBJ databases">
        <authorList>
            <person name="Bishop-Lilly K.A."/>
            <person name="Broomall S.M."/>
            <person name="Chain P.S."/>
            <person name="Chertkov O."/>
            <person name="Coyne S.R."/>
            <person name="Daligault H.E."/>
            <person name="Davenport K.W."/>
            <person name="Erkkila T."/>
            <person name="Frey K.G."/>
            <person name="Gibbons H.S."/>
            <person name="Gu W."/>
            <person name="Jaissle J."/>
            <person name="Johnson S.L."/>
            <person name="Koroleva G.I."/>
            <person name="Ladner J.T."/>
            <person name="Lo C.-C."/>
            <person name="Minogue T.D."/>
            <person name="Munk C."/>
            <person name="Palacios G.F."/>
            <person name="Redden C.L."/>
            <person name="Rosenzweig C.N."/>
            <person name="Scholz M.B."/>
            <person name="Teshima H."/>
            <person name="Xu Y."/>
        </authorList>
    </citation>
    <scope>NUCLEOTIDE SEQUENCE [LARGE SCALE GENOMIC DNA]</scope>
    <source>
        <strain evidence="6 7">EO147</strain>
    </source>
</reference>
<keyword evidence="7" id="KW-1185">Reference proteome</keyword>
<evidence type="ECO:0000313" key="6">
    <source>
        <dbReference type="EMBL" id="AIO65542.1"/>
    </source>
</evidence>
<dbReference type="InterPro" id="IPR003519">
    <property type="entry name" value="OspF/SpvC"/>
</dbReference>
<organism evidence="6 7">
    <name type="scientific">Burkholderia oklahomensis</name>
    <dbReference type="NCBI Taxonomy" id="342113"/>
    <lineage>
        <taxon>Bacteria</taxon>
        <taxon>Pseudomonadati</taxon>
        <taxon>Pseudomonadota</taxon>
        <taxon>Betaproteobacteria</taxon>
        <taxon>Burkholderiales</taxon>
        <taxon>Burkholderiaceae</taxon>
        <taxon>Burkholderia</taxon>
        <taxon>pseudomallei group</taxon>
    </lineage>
</organism>
<evidence type="ECO:0000313" key="7">
    <source>
        <dbReference type="Proteomes" id="UP000029424"/>
    </source>
</evidence>
<dbReference type="RefSeq" id="WP_269467482.1">
    <property type="nucleotide sequence ID" value="NZ_CP008726.1"/>
</dbReference>
<dbReference type="Proteomes" id="UP000029424">
    <property type="component" value="Chromosome 1"/>
</dbReference>
<dbReference type="AlphaFoldDB" id="A0AAI8B4E9"/>
<evidence type="ECO:0000256" key="3">
    <source>
        <dbReference type="ARBA" id="ARBA00022525"/>
    </source>
</evidence>
<dbReference type="Gene3D" id="3.30.2430.10">
    <property type="entry name" value="phosphothreonine lyase"/>
    <property type="match status" value="1"/>
</dbReference>
<keyword evidence="3" id="KW-0964">Secreted</keyword>
<dbReference type="EMBL" id="CP008726">
    <property type="protein sequence ID" value="AIO65542.1"/>
    <property type="molecule type" value="Genomic_DNA"/>
</dbReference>
<name>A0AAI8B4E9_9BURK</name>
<dbReference type="InterPro" id="IPR038498">
    <property type="entry name" value="OspF/SpvC_sf"/>
</dbReference>
<comment type="subcellular location">
    <subcellularLocation>
        <location evidence="1">Secreted</location>
    </subcellularLocation>
</comment>
<dbReference type="PRINTS" id="PR01342">
    <property type="entry name" value="SALVRPPROT"/>
</dbReference>
<evidence type="ECO:0000256" key="5">
    <source>
        <dbReference type="ARBA" id="ARBA00023239"/>
    </source>
</evidence>
<evidence type="ECO:0000256" key="1">
    <source>
        <dbReference type="ARBA" id="ARBA00004613"/>
    </source>
</evidence>